<feature type="region of interest" description="Disordered" evidence="1">
    <location>
        <begin position="288"/>
        <end position="307"/>
    </location>
</feature>
<comment type="caution">
    <text evidence="3">The sequence shown here is derived from an EMBL/GenBank/DDBJ whole genome shotgun (WGS) entry which is preliminary data.</text>
</comment>
<dbReference type="EMBL" id="CAJOBB010000524">
    <property type="protein sequence ID" value="CAF3698346.1"/>
    <property type="molecule type" value="Genomic_DNA"/>
</dbReference>
<name>A0A818UH66_9BILA</name>
<protein>
    <submittedName>
        <fullName evidence="3">Uncharacterized protein</fullName>
    </submittedName>
</protein>
<dbReference type="AlphaFoldDB" id="A0A818UH66"/>
<sequence>MLVLFYSILVILILPVDSRKCYECSCQHDWGTNTGTCDTPAFLSSCTLNEVGNRYCFMVSTYDGNDERRVFEALSSNNLQDSHFIQAVERISLSDAAWSPTEISSIGYGCDWDGCNDISLIQYLPDSFQMRIDQTILNEELLNGQLPAQACLTCSKCINELTGFACKQISCPNGICFIDEVHNYMTTAENNCTYDFYSLCDSFTDPVQTPSIRIRATYYIDFPKEKQMEIDEVDIRCTKDYCNDIRVVEYLKGQIQTTINLHPDFTPNRPNGTATTTATISSSTSTTTTTATISSSTSTTTTPGSKSARSYPIGILYLIFTLLLL</sequence>
<organism evidence="3 4">
    <name type="scientific">Adineta steineri</name>
    <dbReference type="NCBI Taxonomy" id="433720"/>
    <lineage>
        <taxon>Eukaryota</taxon>
        <taxon>Metazoa</taxon>
        <taxon>Spiralia</taxon>
        <taxon>Gnathifera</taxon>
        <taxon>Rotifera</taxon>
        <taxon>Eurotatoria</taxon>
        <taxon>Bdelloidea</taxon>
        <taxon>Adinetida</taxon>
        <taxon>Adinetidae</taxon>
        <taxon>Adineta</taxon>
    </lineage>
</organism>
<accession>A0A818UH66</accession>
<evidence type="ECO:0000256" key="2">
    <source>
        <dbReference type="SAM" id="SignalP"/>
    </source>
</evidence>
<evidence type="ECO:0000313" key="3">
    <source>
        <dbReference type="EMBL" id="CAF3698346.1"/>
    </source>
</evidence>
<dbReference type="Proteomes" id="UP000663868">
    <property type="component" value="Unassembled WGS sequence"/>
</dbReference>
<proteinExistence type="predicted"/>
<evidence type="ECO:0000256" key="1">
    <source>
        <dbReference type="SAM" id="MobiDB-lite"/>
    </source>
</evidence>
<feature type="signal peptide" evidence="2">
    <location>
        <begin position="1"/>
        <end position="18"/>
    </location>
</feature>
<gene>
    <name evidence="3" type="ORF">KXQ929_LOCUS10859</name>
</gene>
<reference evidence="3" key="1">
    <citation type="submission" date="2021-02" db="EMBL/GenBank/DDBJ databases">
        <authorList>
            <person name="Nowell W R."/>
        </authorList>
    </citation>
    <scope>NUCLEOTIDE SEQUENCE</scope>
</reference>
<feature type="chain" id="PRO_5032294399" evidence="2">
    <location>
        <begin position="19"/>
        <end position="325"/>
    </location>
</feature>
<evidence type="ECO:0000313" key="4">
    <source>
        <dbReference type="Proteomes" id="UP000663868"/>
    </source>
</evidence>
<feature type="compositionally biased region" description="Low complexity" evidence="1">
    <location>
        <begin position="288"/>
        <end position="302"/>
    </location>
</feature>
<keyword evidence="2" id="KW-0732">Signal</keyword>